<proteinExistence type="predicted"/>
<organism evidence="2 3">
    <name type="scientific">Streptomyces siamensis</name>
    <dbReference type="NCBI Taxonomy" id="1274986"/>
    <lineage>
        <taxon>Bacteria</taxon>
        <taxon>Bacillati</taxon>
        <taxon>Actinomycetota</taxon>
        <taxon>Actinomycetes</taxon>
        <taxon>Kitasatosporales</taxon>
        <taxon>Streptomycetaceae</taxon>
        <taxon>Streptomyces</taxon>
    </lineage>
</organism>
<feature type="region of interest" description="Disordered" evidence="1">
    <location>
        <begin position="1"/>
        <end position="31"/>
    </location>
</feature>
<dbReference type="EMBL" id="BAABKB010000047">
    <property type="protein sequence ID" value="GAA5037400.1"/>
    <property type="molecule type" value="Genomic_DNA"/>
</dbReference>
<evidence type="ECO:0000313" key="2">
    <source>
        <dbReference type="EMBL" id="GAA5037400.1"/>
    </source>
</evidence>
<name>A0ABP9JQE4_9ACTN</name>
<accession>A0ABP9JQE4</accession>
<reference evidence="3" key="1">
    <citation type="journal article" date="2019" name="Int. J. Syst. Evol. Microbiol.">
        <title>The Global Catalogue of Microorganisms (GCM) 10K type strain sequencing project: providing services to taxonomists for standard genome sequencing and annotation.</title>
        <authorList>
            <consortium name="The Broad Institute Genomics Platform"/>
            <consortium name="The Broad Institute Genome Sequencing Center for Infectious Disease"/>
            <person name="Wu L."/>
            <person name="Ma J."/>
        </authorList>
    </citation>
    <scope>NUCLEOTIDE SEQUENCE [LARGE SCALE GENOMIC DNA]</scope>
    <source>
        <strain evidence="3">JCM 18409</strain>
    </source>
</reference>
<keyword evidence="3" id="KW-1185">Reference proteome</keyword>
<protein>
    <submittedName>
        <fullName evidence="2">Uncharacterized protein</fullName>
    </submittedName>
</protein>
<feature type="region of interest" description="Disordered" evidence="1">
    <location>
        <begin position="159"/>
        <end position="205"/>
    </location>
</feature>
<comment type="caution">
    <text evidence="2">The sequence shown here is derived from an EMBL/GenBank/DDBJ whole genome shotgun (WGS) entry which is preliminary data.</text>
</comment>
<gene>
    <name evidence="2" type="ORF">GCM10023335_85420</name>
</gene>
<sequence length="205" mass="22670">MTTPGFHPTHVVPQDGLPAWEEPDPSRPTVPLDPLLPVQLVDRLGDWGRVVCSNGWSAWVDGRLLVPVPQAPPEAGSPLARTADPRPLLTRVEDALIRYRRAAEELATGRIDGESFRDRTRGQRIGVIVDGESVWIYDGEHERWVYCDGTRLSTFAAEHDPSAAAPEHPADPYPREQTGVVQAPARDDREPTRLVSYDGDELGET</sequence>
<evidence type="ECO:0000313" key="3">
    <source>
        <dbReference type="Proteomes" id="UP001501759"/>
    </source>
</evidence>
<dbReference type="Proteomes" id="UP001501759">
    <property type="component" value="Unassembled WGS sequence"/>
</dbReference>
<dbReference type="RefSeq" id="WP_345658349.1">
    <property type="nucleotide sequence ID" value="NZ_BAABKB010000047.1"/>
</dbReference>
<evidence type="ECO:0000256" key="1">
    <source>
        <dbReference type="SAM" id="MobiDB-lite"/>
    </source>
</evidence>